<reference evidence="3 4" key="1">
    <citation type="journal article" date="2021" name="Commun. Biol.">
        <title>The genome of Shorea leprosula (Dipterocarpaceae) highlights the ecological relevance of drought in aseasonal tropical rainforests.</title>
        <authorList>
            <person name="Ng K.K.S."/>
            <person name="Kobayashi M.J."/>
            <person name="Fawcett J.A."/>
            <person name="Hatakeyama M."/>
            <person name="Paape T."/>
            <person name="Ng C.H."/>
            <person name="Ang C.C."/>
            <person name="Tnah L.H."/>
            <person name="Lee C.T."/>
            <person name="Nishiyama T."/>
            <person name="Sese J."/>
            <person name="O'Brien M.J."/>
            <person name="Copetti D."/>
            <person name="Mohd Noor M.I."/>
            <person name="Ong R.C."/>
            <person name="Putra M."/>
            <person name="Sireger I.Z."/>
            <person name="Indrioko S."/>
            <person name="Kosugi Y."/>
            <person name="Izuno A."/>
            <person name="Isagi Y."/>
            <person name="Lee S.L."/>
            <person name="Shimizu K.K."/>
        </authorList>
    </citation>
    <scope>NUCLEOTIDE SEQUENCE [LARGE SCALE GENOMIC DNA]</scope>
    <source>
        <strain evidence="3">214</strain>
    </source>
</reference>
<dbReference type="AlphaFoldDB" id="A0AAV5KNV8"/>
<accession>A0AAV5KNV8</accession>
<evidence type="ECO:0000313" key="4">
    <source>
        <dbReference type="Proteomes" id="UP001054252"/>
    </source>
</evidence>
<dbReference type="EMBL" id="BPVZ01000072">
    <property type="protein sequence ID" value="GKV26346.1"/>
    <property type="molecule type" value="Genomic_DNA"/>
</dbReference>
<proteinExistence type="predicted"/>
<evidence type="ECO:0000256" key="2">
    <source>
        <dbReference type="SAM" id="MobiDB-lite"/>
    </source>
</evidence>
<sequence>MFGNPTGLARRRSSSSGSQGQHNLNHPQLFTDSGIAPNIQQTIDPLMDYNFAPDNEKEGPSSSTGKKGQSRNLKGIHPPENRESRKWVKLIDDKLQFADPNIPRAITSLWKSRFDDLYFTYERVPQSKIVEIYNCFKTLYQWDPADNRHVRVAFLNCMKHRWSDNLKDKKLKWHKNSAYVPCWIPTHIWPQLLTYWDSDEYKRLSARGAKNRSSGERVTHTTGSISFGIHEMRMEKLKETHTFRKKAGKDQELAWINEKAKHRYVKCRESHGSDASSWPRMDNEAWVKAVGGCSSNFMPGIGSQVNPEMVGFTYRKRKPRENLIAAMTVSNYEEASSKQSEELERQCQQIALMQQQLANMTQAQNNMSQTIAQSVAVALATHGISPHASHHLVAPPQLSHGPGSGLRMNLAFTYCIDSTQTLKSQQLPQANS</sequence>
<feature type="region of interest" description="Disordered" evidence="2">
    <location>
        <begin position="49"/>
        <end position="79"/>
    </location>
</feature>
<name>A0AAV5KNV8_9ROSI</name>
<dbReference type="InterPro" id="IPR004252">
    <property type="entry name" value="Probable_transposase_24"/>
</dbReference>
<evidence type="ECO:0000256" key="1">
    <source>
        <dbReference type="SAM" id="Coils"/>
    </source>
</evidence>
<keyword evidence="1" id="KW-0175">Coiled coil</keyword>
<gene>
    <name evidence="3" type="ORF">SLEP1_g35671</name>
</gene>
<feature type="compositionally biased region" description="Polar residues" evidence="2">
    <location>
        <begin position="60"/>
        <end position="72"/>
    </location>
</feature>
<comment type="caution">
    <text evidence="3">The sequence shown here is derived from an EMBL/GenBank/DDBJ whole genome shotgun (WGS) entry which is preliminary data.</text>
</comment>
<feature type="compositionally biased region" description="Polar residues" evidence="2">
    <location>
        <begin position="22"/>
        <end position="31"/>
    </location>
</feature>
<keyword evidence="4" id="KW-1185">Reference proteome</keyword>
<protein>
    <recommendedName>
        <fullName evidence="5">Transposase, Ptta/En/Spm, plant</fullName>
    </recommendedName>
</protein>
<feature type="region of interest" description="Disordered" evidence="2">
    <location>
        <begin position="1"/>
        <end position="33"/>
    </location>
</feature>
<feature type="coiled-coil region" evidence="1">
    <location>
        <begin position="343"/>
        <end position="373"/>
    </location>
</feature>
<organism evidence="3 4">
    <name type="scientific">Rubroshorea leprosula</name>
    <dbReference type="NCBI Taxonomy" id="152421"/>
    <lineage>
        <taxon>Eukaryota</taxon>
        <taxon>Viridiplantae</taxon>
        <taxon>Streptophyta</taxon>
        <taxon>Embryophyta</taxon>
        <taxon>Tracheophyta</taxon>
        <taxon>Spermatophyta</taxon>
        <taxon>Magnoliopsida</taxon>
        <taxon>eudicotyledons</taxon>
        <taxon>Gunneridae</taxon>
        <taxon>Pentapetalae</taxon>
        <taxon>rosids</taxon>
        <taxon>malvids</taxon>
        <taxon>Malvales</taxon>
        <taxon>Dipterocarpaceae</taxon>
        <taxon>Rubroshorea</taxon>
    </lineage>
</organism>
<dbReference type="Pfam" id="PF03004">
    <property type="entry name" value="Transposase_24"/>
    <property type="match status" value="1"/>
</dbReference>
<evidence type="ECO:0000313" key="3">
    <source>
        <dbReference type="EMBL" id="GKV26346.1"/>
    </source>
</evidence>
<evidence type="ECO:0008006" key="5">
    <source>
        <dbReference type="Google" id="ProtNLM"/>
    </source>
</evidence>
<dbReference type="Proteomes" id="UP001054252">
    <property type="component" value="Unassembled WGS sequence"/>
</dbReference>